<dbReference type="Gene3D" id="3.40.50.300">
    <property type="entry name" value="P-loop containing nucleotide triphosphate hydrolases"/>
    <property type="match status" value="1"/>
</dbReference>
<reference evidence="5 6" key="1">
    <citation type="journal article" date="2016" name="Front. Microbiol.">
        <title>Comparative Genomics Analysis of Streptomyces Species Reveals Their Adaptation to the Marine Environment and Their Diversity at the Genomic Level.</title>
        <authorList>
            <person name="Tian X."/>
            <person name="Zhang Z."/>
            <person name="Yang T."/>
            <person name="Chen M."/>
            <person name="Li J."/>
            <person name="Chen F."/>
            <person name="Yang J."/>
            <person name="Li W."/>
            <person name="Zhang B."/>
            <person name="Zhang Z."/>
            <person name="Wu J."/>
            <person name="Zhang C."/>
            <person name="Long L."/>
            <person name="Xiao J."/>
        </authorList>
    </citation>
    <scope>NUCLEOTIDE SEQUENCE [LARGE SCALE GENOMIC DNA]</scope>
    <source>
        <strain evidence="5 6">SCSIO 02100</strain>
    </source>
</reference>
<evidence type="ECO:0000259" key="4">
    <source>
        <dbReference type="Pfam" id="PF21117"/>
    </source>
</evidence>
<evidence type="ECO:0000259" key="3">
    <source>
        <dbReference type="Pfam" id="PF20446"/>
    </source>
</evidence>
<dbReference type="InterPro" id="IPR027417">
    <property type="entry name" value="P-loop_NTPase"/>
</dbReference>
<dbReference type="InterPro" id="IPR049069">
    <property type="entry name" value="MRB1590-like_C"/>
</dbReference>
<dbReference type="InterPro" id="IPR019195">
    <property type="entry name" value="ABC_ATPase_put"/>
</dbReference>
<feature type="domain" description="ATPase of the ABC class N-terminal" evidence="3">
    <location>
        <begin position="2"/>
        <end position="157"/>
    </location>
</feature>
<dbReference type="AlphaFoldDB" id="A0A1E7KPB1"/>
<comment type="caution">
    <text evidence="5">The sequence shown here is derived from an EMBL/GenBank/DDBJ whole genome shotgun (WGS) entry which is preliminary data.</text>
</comment>
<name>A0A1E7KPB1_9ACTN</name>
<dbReference type="InterPro" id="IPR046834">
    <property type="entry name" value="ABC_ATPase_C"/>
</dbReference>
<protein>
    <submittedName>
        <fullName evidence="5">ATPase</fullName>
    </submittedName>
</protein>
<dbReference type="PATRIC" id="fig|1075402.3.peg.3828"/>
<gene>
    <name evidence="5" type="ORF">AN216_02200</name>
</gene>
<feature type="region of interest" description="Disordered" evidence="1">
    <location>
        <begin position="425"/>
        <end position="457"/>
    </location>
</feature>
<evidence type="ECO:0000313" key="5">
    <source>
        <dbReference type="EMBL" id="OEV05812.1"/>
    </source>
</evidence>
<feature type="domain" description="ATPase of the ABC class C-terminal" evidence="2">
    <location>
        <begin position="165"/>
        <end position="436"/>
    </location>
</feature>
<keyword evidence="6" id="KW-1185">Reference proteome</keyword>
<dbReference type="SUPFAM" id="SSF52540">
    <property type="entry name" value="P-loop containing nucleoside triphosphate hydrolases"/>
    <property type="match status" value="1"/>
</dbReference>
<feature type="domain" description="MRB1590-like C-terminal" evidence="4">
    <location>
        <begin position="461"/>
        <end position="559"/>
    </location>
</feature>
<dbReference type="Pfam" id="PF21117">
    <property type="entry name" value="MRB1590_C"/>
    <property type="match status" value="1"/>
</dbReference>
<sequence length="561" mass="59795">MRQLEGASYGGYKSLLGRWSLPGFELEIVRGQADPYAPPARLALHVPADVAQLPPELYATADRRRALTSYLARRAAEAVQASGAADRGVVVDAGGQEVFDRGSCQVVPPEQSVAGRGPGSVTLRLNVPLPGRGRRIDASAAERLLCTSLPRVVDRALRFPALDGEDVRRFVETVEDSCALRAALPRLGLVAFVPEGAILPRRSGVDERPLTGPSAVPFRSPAELRVTVDLPNAGSVSGMGVPEGVTLIVGGGFHGKSTLLRALETGIWDKVPEDGRELAVARPETVKIRAEDGRRIERVDLHAFVNHLPGGGDTADFRTANASGSTSQAASIVEAVEAGAHTLLIDEDTAATNLMIRDARMQALVAKEREPLTPLVDLVRSLHRDHGVSTVLVMGGSGDYMDVADRVVMMDAYEPADVTERAKELAATPTGRDAEADAFPAPIHRKPDPTSVDSTARGRTKITARGRDAIVFGEQSVSMRAVEPTADQRHLVGIGLAMELLVREGYLDGRRTLAAGLLRLEDDLARGAGALLAIRDEDFAVPSRFEVAAALNRLPGLSVLR</sequence>
<dbReference type="Proteomes" id="UP000176101">
    <property type="component" value="Unassembled WGS sequence"/>
</dbReference>
<dbReference type="EMBL" id="LJGU01000093">
    <property type="protein sequence ID" value="OEV05812.1"/>
    <property type="molecule type" value="Genomic_DNA"/>
</dbReference>
<organism evidence="5 6">
    <name type="scientific">Streptomyces oceani</name>
    <dbReference type="NCBI Taxonomy" id="1075402"/>
    <lineage>
        <taxon>Bacteria</taxon>
        <taxon>Bacillati</taxon>
        <taxon>Actinomycetota</taxon>
        <taxon>Actinomycetes</taxon>
        <taxon>Kitasatosporales</taxon>
        <taxon>Streptomycetaceae</taxon>
        <taxon>Streptomyces</taxon>
    </lineage>
</organism>
<evidence type="ECO:0000256" key="1">
    <source>
        <dbReference type="SAM" id="MobiDB-lite"/>
    </source>
</evidence>
<evidence type="ECO:0000313" key="6">
    <source>
        <dbReference type="Proteomes" id="UP000176101"/>
    </source>
</evidence>
<evidence type="ECO:0000259" key="2">
    <source>
        <dbReference type="Pfam" id="PF09818"/>
    </source>
</evidence>
<dbReference type="PANTHER" id="PTHR38149">
    <property type="entry name" value="ATPASE"/>
    <property type="match status" value="1"/>
</dbReference>
<dbReference type="Pfam" id="PF20446">
    <property type="entry name" value="ABC_N"/>
    <property type="match status" value="1"/>
</dbReference>
<proteinExistence type="predicted"/>
<dbReference type="InterPro" id="IPR046833">
    <property type="entry name" value="ABC_N"/>
</dbReference>
<accession>A0A1E7KPB1</accession>
<dbReference type="Pfam" id="PF09818">
    <property type="entry name" value="ABC_ATPase"/>
    <property type="match status" value="1"/>
</dbReference>
<dbReference type="PANTHER" id="PTHR38149:SF1">
    <property type="entry name" value="ATPASE"/>
    <property type="match status" value="1"/>
</dbReference>